<keyword evidence="10" id="KW-1185">Reference proteome</keyword>
<dbReference type="PANTHER" id="PTHR10165:SF103">
    <property type="entry name" value="PHOSPHOLIPID PHOSPHATASE HOMOLOG 1.2 HOMOLOG"/>
    <property type="match status" value="1"/>
</dbReference>
<dbReference type="Gene3D" id="1.20.144.10">
    <property type="entry name" value="Phosphatidic acid phosphatase type 2/haloperoxidase"/>
    <property type="match status" value="1"/>
</dbReference>
<feature type="transmembrane region" description="Helical" evidence="7">
    <location>
        <begin position="122"/>
        <end position="146"/>
    </location>
</feature>
<comment type="subcellular location">
    <subcellularLocation>
        <location evidence="1">Membrane</location>
        <topology evidence="1">Multi-pass membrane protein</topology>
    </subcellularLocation>
</comment>
<keyword evidence="3 7" id="KW-0812">Transmembrane</keyword>
<organism evidence="9 10">
    <name type="scientific">Mesorhabditis spiculigera</name>
    <dbReference type="NCBI Taxonomy" id="96644"/>
    <lineage>
        <taxon>Eukaryota</taxon>
        <taxon>Metazoa</taxon>
        <taxon>Ecdysozoa</taxon>
        <taxon>Nematoda</taxon>
        <taxon>Chromadorea</taxon>
        <taxon>Rhabditida</taxon>
        <taxon>Rhabditina</taxon>
        <taxon>Rhabditomorpha</taxon>
        <taxon>Rhabditoidea</taxon>
        <taxon>Rhabditidae</taxon>
        <taxon>Mesorhabditinae</taxon>
        <taxon>Mesorhabditis</taxon>
    </lineage>
</organism>
<keyword evidence="5 7" id="KW-0472">Membrane</keyword>
<feature type="domain" description="Phosphatidic acid phosphatase type 2/haloperoxidase" evidence="8">
    <location>
        <begin position="130"/>
        <end position="277"/>
    </location>
</feature>
<feature type="transmembrane region" description="Helical" evidence="7">
    <location>
        <begin position="38"/>
        <end position="57"/>
    </location>
</feature>
<proteinExistence type="inferred from homology"/>
<reference evidence="9" key="1">
    <citation type="submission" date="2023-06" db="EMBL/GenBank/DDBJ databases">
        <authorList>
            <person name="Delattre M."/>
        </authorList>
    </citation>
    <scope>NUCLEOTIDE SEQUENCE</scope>
    <source>
        <strain evidence="9">AF72</strain>
    </source>
</reference>
<dbReference type="InterPro" id="IPR000326">
    <property type="entry name" value="PAP2/HPO"/>
</dbReference>
<comment type="caution">
    <text evidence="9">The sequence shown here is derived from an EMBL/GenBank/DDBJ whole genome shotgun (WGS) entry which is preliminary data.</text>
</comment>
<feature type="transmembrane region" description="Helical" evidence="7">
    <location>
        <begin position="231"/>
        <end position="252"/>
    </location>
</feature>
<dbReference type="SMART" id="SM00014">
    <property type="entry name" value="acidPPc"/>
    <property type="match status" value="1"/>
</dbReference>
<dbReference type="CDD" id="cd03384">
    <property type="entry name" value="PAP2_wunen"/>
    <property type="match status" value="1"/>
</dbReference>
<dbReference type="GO" id="GO:0046839">
    <property type="term" value="P:phospholipid dephosphorylation"/>
    <property type="evidence" value="ECO:0007669"/>
    <property type="project" value="TreeGrafter"/>
</dbReference>
<evidence type="ECO:0000313" key="10">
    <source>
        <dbReference type="Proteomes" id="UP001177023"/>
    </source>
</evidence>
<evidence type="ECO:0000259" key="8">
    <source>
        <dbReference type="SMART" id="SM00014"/>
    </source>
</evidence>
<sequence length="331" mass="37558">MASRSEVPDSVRLVLPMTSSSDEWDVELSPGRITTNIVALYGFGALVLVLPYFVGPFQRGFWCDDETIRYEFKQNTVSASALFGFAIVVALATTFWGEFVVQSWIEKRRKRYRLRNRSIHSLLVHILREFGYSQLGFITVLCLMQSTKFLIGRLRPHFLAVCEIENLEQLCDKDHKFIPVGQYKCSATSTKAVHEARLSFFSGHSAISVYAAFYAILYLQAKLGRYEPTKIFVSLAQTMLMCISLAICYTRITDNWHHWSDVLVGIFVGMGVAIWTAVFWARLFSDDTTVPPALPVYKAQERPMRPNDSGNTSGIDSMHDDSPRQPGQLRL</sequence>
<dbReference type="GO" id="GO:0007165">
    <property type="term" value="P:signal transduction"/>
    <property type="evidence" value="ECO:0007669"/>
    <property type="project" value="TreeGrafter"/>
</dbReference>
<feature type="region of interest" description="Disordered" evidence="6">
    <location>
        <begin position="301"/>
        <end position="331"/>
    </location>
</feature>
<dbReference type="Proteomes" id="UP001177023">
    <property type="component" value="Unassembled WGS sequence"/>
</dbReference>
<evidence type="ECO:0000256" key="4">
    <source>
        <dbReference type="ARBA" id="ARBA00022989"/>
    </source>
</evidence>
<feature type="non-terminal residue" evidence="9">
    <location>
        <position position="1"/>
    </location>
</feature>
<evidence type="ECO:0000256" key="2">
    <source>
        <dbReference type="ARBA" id="ARBA00008816"/>
    </source>
</evidence>
<accession>A0AA36C8V7</accession>
<evidence type="ECO:0000256" key="6">
    <source>
        <dbReference type="SAM" id="MobiDB-lite"/>
    </source>
</evidence>
<feature type="transmembrane region" description="Helical" evidence="7">
    <location>
        <begin position="258"/>
        <end position="281"/>
    </location>
</feature>
<dbReference type="PANTHER" id="PTHR10165">
    <property type="entry name" value="LIPID PHOSPHATE PHOSPHATASE"/>
    <property type="match status" value="1"/>
</dbReference>
<dbReference type="InterPro" id="IPR043216">
    <property type="entry name" value="PAP-like"/>
</dbReference>
<dbReference type="SUPFAM" id="SSF48317">
    <property type="entry name" value="Acid phosphatase/Vanadium-dependent haloperoxidase"/>
    <property type="match status" value="1"/>
</dbReference>
<dbReference type="EMBL" id="CATQJA010000753">
    <property type="protein sequence ID" value="CAJ0563892.1"/>
    <property type="molecule type" value="Genomic_DNA"/>
</dbReference>
<protein>
    <recommendedName>
        <fullName evidence="8">Phosphatidic acid phosphatase type 2/haloperoxidase domain-containing protein</fullName>
    </recommendedName>
</protein>
<evidence type="ECO:0000313" key="9">
    <source>
        <dbReference type="EMBL" id="CAJ0563892.1"/>
    </source>
</evidence>
<evidence type="ECO:0000256" key="5">
    <source>
        <dbReference type="ARBA" id="ARBA00023136"/>
    </source>
</evidence>
<dbReference type="GO" id="GO:0006644">
    <property type="term" value="P:phospholipid metabolic process"/>
    <property type="evidence" value="ECO:0007669"/>
    <property type="project" value="InterPro"/>
</dbReference>
<dbReference type="GO" id="GO:0005886">
    <property type="term" value="C:plasma membrane"/>
    <property type="evidence" value="ECO:0007669"/>
    <property type="project" value="TreeGrafter"/>
</dbReference>
<dbReference type="InterPro" id="IPR036938">
    <property type="entry name" value="PAP2/HPO_sf"/>
</dbReference>
<keyword evidence="4 7" id="KW-1133">Transmembrane helix</keyword>
<name>A0AA36C8V7_9BILA</name>
<dbReference type="GO" id="GO:0008195">
    <property type="term" value="F:phosphatidate phosphatase activity"/>
    <property type="evidence" value="ECO:0007669"/>
    <property type="project" value="TreeGrafter"/>
</dbReference>
<feature type="transmembrane region" description="Helical" evidence="7">
    <location>
        <begin position="77"/>
        <end position="101"/>
    </location>
</feature>
<evidence type="ECO:0000256" key="3">
    <source>
        <dbReference type="ARBA" id="ARBA00022692"/>
    </source>
</evidence>
<dbReference type="Pfam" id="PF01569">
    <property type="entry name" value="PAP2"/>
    <property type="match status" value="1"/>
</dbReference>
<comment type="similarity">
    <text evidence="2">Belongs to the PA-phosphatase related phosphoesterase family.</text>
</comment>
<feature type="transmembrane region" description="Helical" evidence="7">
    <location>
        <begin position="198"/>
        <end position="219"/>
    </location>
</feature>
<gene>
    <name evidence="9" type="ORF">MSPICULIGERA_LOCUS2594</name>
</gene>
<dbReference type="AlphaFoldDB" id="A0AA36C8V7"/>
<evidence type="ECO:0000256" key="1">
    <source>
        <dbReference type="ARBA" id="ARBA00004141"/>
    </source>
</evidence>
<evidence type="ECO:0000256" key="7">
    <source>
        <dbReference type="SAM" id="Phobius"/>
    </source>
</evidence>